<dbReference type="Proteomes" id="UP000184471">
    <property type="component" value="Unassembled WGS sequence"/>
</dbReference>
<dbReference type="RefSeq" id="WP_073421577.1">
    <property type="nucleotide sequence ID" value="NZ_FQVX01000003.1"/>
</dbReference>
<dbReference type="AlphaFoldDB" id="A0A1M5NEL2"/>
<feature type="region of interest" description="Disordered" evidence="1">
    <location>
        <begin position="142"/>
        <end position="166"/>
    </location>
</feature>
<keyword evidence="4" id="KW-1185">Reference proteome</keyword>
<dbReference type="STRING" id="1070870.SAMN05444351_3532"/>
<dbReference type="Gene3D" id="3.10.350.10">
    <property type="entry name" value="LysM domain"/>
    <property type="match status" value="1"/>
</dbReference>
<organism evidence="3 4">
    <name type="scientific">Geodermatophilus nigrescens</name>
    <dbReference type="NCBI Taxonomy" id="1070870"/>
    <lineage>
        <taxon>Bacteria</taxon>
        <taxon>Bacillati</taxon>
        <taxon>Actinomycetota</taxon>
        <taxon>Actinomycetes</taxon>
        <taxon>Geodermatophilales</taxon>
        <taxon>Geodermatophilaceae</taxon>
        <taxon>Geodermatophilus</taxon>
    </lineage>
</organism>
<protein>
    <recommendedName>
        <fullName evidence="5">LysM domain-containing protein</fullName>
    </recommendedName>
</protein>
<evidence type="ECO:0000313" key="3">
    <source>
        <dbReference type="EMBL" id="SHG87902.1"/>
    </source>
</evidence>
<keyword evidence="2" id="KW-0472">Membrane</keyword>
<evidence type="ECO:0000256" key="2">
    <source>
        <dbReference type="SAM" id="Phobius"/>
    </source>
</evidence>
<evidence type="ECO:0008006" key="5">
    <source>
        <dbReference type="Google" id="ProtNLM"/>
    </source>
</evidence>
<evidence type="ECO:0000256" key="1">
    <source>
        <dbReference type="SAM" id="MobiDB-lite"/>
    </source>
</evidence>
<dbReference type="OrthoDB" id="3210682at2"/>
<name>A0A1M5NEL2_9ACTN</name>
<keyword evidence="2" id="KW-1133">Transmembrane helix</keyword>
<keyword evidence="2" id="KW-0812">Transmembrane</keyword>
<evidence type="ECO:0000313" key="4">
    <source>
        <dbReference type="Proteomes" id="UP000184471"/>
    </source>
</evidence>
<reference evidence="3 4" key="1">
    <citation type="submission" date="2016-11" db="EMBL/GenBank/DDBJ databases">
        <authorList>
            <person name="Jaros S."/>
            <person name="Januszkiewicz K."/>
            <person name="Wedrychowicz H."/>
        </authorList>
    </citation>
    <scope>NUCLEOTIDE SEQUENCE [LARGE SCALE GENOMIC DNA]</scope>
    <source>
        <strain evidence="3 4">DSM 45408</strain>
    </source>
</reference>
<feature type="compositionally biased region" description="Low complexity" evidence="1">
    <location>
        <begin position="142"/>
        <end position="163"/>
    </location>
</feature>
<sequence length="238" mass="23508">MSMRRLVVTTAATAAVAAVLAVLTPDTSWLSAGSLQHAVDTAGPEAVLLSAVAAAAWLTWAWGALGLVLTALSALPGLAGAAAALVLRVVVPAAGRRAAALALGVGLAATPVLTGCTGPAAVVPAAVVPAAATASAATPAATTPAAVPDWPTAPAATPTGTPTTPVPDWPLPAPGDHVVLRGECLWSIAEADLRERTGREPADAEVAEAVGRWWSVNADVIGTDPDLLLPGQVLRPPA</sequence>
<dbReference type="InterPro" id="IPR036779">
    <property type="entry name" value="LysM_dom_sf"/>
</dbReference>
<dbReference type="EMBL" id="FQVX01000003">
    <property type="protein sequence ID" value="SHG87902.1"/>
    <property type="molecule type" value="Genomic_DNA"/>
</dbReference>
<gene>
    <name evidence="3" type="ORF">SAMN05444351_3532</name>
</gene>
<feature type="transmembrane region" description="Helical" evidence="2">
    <location>
        <begin position="60"/>
        <end position="87"/>
    </location>
</feature>
<accession>A0A1M5NEL2</accession>
<proteinExistence type="predicted"/>